<name>A0AAV2HP37_LYMST</name>
<reference evidence="8 9" key="1">
    <citation type="submission" date="2024-04" db="EMBL/GenBank/DDBJ databases">
        <authorList>
            <consortium name="Genoscope - CEA"/>
            <person name="William W."/>
        </authorList>
    </citation>
    <scope>NUCLEOTIDE SEQUENCE [LARGE SCALE GENOMIC DNA]</scope>
</reference>
<protein>
    <recommendedName>
        <fullName evidence="7">WxxW domain-containing protein</fullName>
    </recommendedName>
</protein>
<dbReference type="PANTHER" id="PTHR15031">
    <property type="entry name" value="CARTILAGE INTERMEDIATE LAYER PROTEIN CLIP"/>
    <property type="match status" value="1"/>
</dbReference>
<keyword evidence="4" id="KW-0325">Glycoprotein</keyword>
<evidence type="ECO:0000256" key="4">
    <source>
        <dbReference type="ARBA" id="ARBA00023180"/>
    </source>
</evidence>
<sequence>MASNPDVWTSWLNTNHPWAGSGDAETTDNIAKVYGKVCDKGYQVSSAQCKHVDSDVDFDESTPRDTVPDILQTYCTKDGGVTCRNVDQPKGHMCGDYAIRYRCKYTGAGLVDSGMFPQFDVRIYIILAVVPVLIFLARLLWTYVFKQRRERRRAERRARRNLRPNGRDGDDSSLASGLAKPPPSYHDLFGEPGHVKSSVFAISRDNVPICEDCRNPPCSVASIVSGGGGLGSLKASAPFAPDLVATTNTASSVLTVVNISNSHDILEPSTSSGSNDTNQTVVDNAEESPSVRRPSGAFAEIDLESPSSSFHNSPRSNQIPDTLHTESDIPMQALAYRELNARESSSGAPATLSLSVGPSNLLAASLSISQPCACTCHRTIPLGLNRGVEGYDNPTFTNDNQIQRQLPGMHIPVFGIHRAWSNTSVMTLSELPSYEDALDLMKQRMKDAEVNNSPVENNENSLSY</sequence>
<feature type="domain" description="WxxW" evidence="7">
    <location>
        <begin position="8"/>
        <end position="103"/>
    </location>
</feature>
<evidence type="ECO:0000313" key="9">
    <source>
        <dbReference type="Proteomes" id="UP001497497"/>
    </source>
</evidence>
<evidence type="ECO:0000256" key="3">
    <source>
        <dbReference type="ARBA" id="ARBA00022729"/>
    </source>
</evidence>
<keyword evidence="6" id="KW-0472">Membrane</keyword>
<feature type="region of interest" description="Disordered" evidence="5">
    <location>
        <begin position="265"/>
        <end position="326"/>
    </location>
</feature>
<proteinExistence type="predicted"/>
<evidence type="ECO:0000259" key="7">
    <source>
        <dbReference type="Pfam" id="PF13330"/>
    </source>
</evidence>
<evidence type="ECO:0000256" key="1">
    <source>
        <dbReference type="ARBA" id="ARBA00004613"/>
    </source>
</evidence>
<comment type="subcellular location">
    <subcellularLocation>
        <location evidence="1">Secreted</location>
    </subcellularLocation>
</comment>
<dbReference type="InterPro" id="IPR025155">
    <property type="entry name" value="WxxW_domain"/>
</dbReference>
<organism evidence="8 9">
    <name type="scientific">Lymnaea stagnalis</name>
    <name type="common">Great pond snail</name>
    <name type="synonym">Helix stagnalis</name>
    <dbReference type="NCBI Taxonomy" id="6523"/>
    <lineage>
        <taxon>Eukaryota</taxon>
        <taxon>Metazoa</taxon>
        <taxon>Spiralia</taxon>
        <taxon>Lophotrochozoa</taxon>
        <taxon>Mollusca</taxon>
        <taxon>Gastropoda</taxon>
        <taxon>Heterobranchia</taxon>
        <taxon>Euthyneura</taxon>
        <taxon>Panpulmonata</taxon>
        <taxon>Hygrophila</taxon>
        <taxon>Lymnaeoidea</taxon>
        <taxon>Lymnaeidae</taxon>
        <taxon>Lymnaea</taxon>
    </lineage>
</organism>
<feature type="region of interest" description="Disordered" evidence="5">
    <location>
        <begin position="154"/>
        <end position="178"/>
    </location>
</feature>
<evidence type="ECO:0000313" key="8">
    <source>
        <dbReference type="EMBL" id="CAL1535217.1"/>
    </source>
</evidence>
<keyword evidence="6" id="KW-0812">Transmembrane</keyword>
<feature type="compositionally biased region" description="Polar residues" evidence="5">
    <location>
        <begin position="265"/>
        <end position="282"/>
    </location>
</feature>
<dbReference type="Pfam" id="PF13330">
    <property type="entry name" value="Mucin2_WxxW"/>
    <property type="match status" value="1"/>
</dbReference>
<feature type="transmembrane region" description="Helical" evidence="6">
    <location>
        <begin position="123"/>
        <end position="144"/>
    </location>
</feature>
<comment type="caution">
    <text evidence="8">The sequence shown here is derived from an EMBL/GenBank/DDBJ whole genome shotgun (WGS) entry which is preliminary data.</text>
</comment>
<dbReference type="EMBL" id="CAXITT010000195">
    <property type="protein sequence ID" value="CAL1535217.1"/>
    <property type="molecule type" value="Genomic_DNA"/>
</dbReference>
<evidence type="ECO:0000256" key="6">
    <source>
        <dbReference type="SAM" id="Phobius"/>
    </source>
</evidence>
<keyword evidence="6" id="KW-1133">Transmembrane helix</keyword>
<feature type="compositionally biased region" description="Low complexity" evidence="5">
    <location>
        <begin position="305"/>
        <end position="317"/>
    </location>
</feature>
<dbReference type="Proteomes" id="UP001497497">
    <property type="component" value="Unassembled WGS sequence"/>
</dbReference>
<evidence type="ECO:0000256" key="5">
    <source>
        <dbReference type="SAM" id="MobiDB-lite"/>
    </source>
</evidence>
<gene>
    <name evidence="8" type="ORF">GSLYS_00009177001</name>
</gene>
<evidence type="ECO:0000256" key="2">
    <source>
        <dbReference type="ARBA" id="ARBA00022525"/>
    </source>
</evidence>
<accession>A0AAV2HP37</accession>
<dbReference type="InterPro" id="IPR039675">
    <property type="entry name" value="CILP1/CILP2"/>
</dbReference>
<dbReference type="AlphaFoldDB" id="A0AAV2HP37"/>
<keyword evidence="9" id="KW-1185">Reference proteome</keyword>
<keyword evidence="2" id="KW-0964">Secreted</keyword>
<keyword evidence="3" id="KW-0732">Signal</keyword>
<dbReference type="GO" id="GO:0005576">
    <property type="term" value="C:extracellular region"/>
    <property type="evidence" value="ECO:0007669"/>
    <property type="project" value="UniProtKB-SubCell"/>
</dbReference>